<feature type="compositionally biased region" description="Polar residues" evidence="1">
    <location>
        <begin position="258"/>
        <end position="279"/>
    </location>
</feature>
<gene>
    <name evidence="2" type="ORF">C8035_v006442</name>
</gene>
<dbReference type="Proteomes" id="UP000295083">
    <property type="component" value="Unassembled WGS sequence"/>
</dbReference>
<dbReference type="AlphaFoldDB" id="A0A4R8QMT6"/>
<organism evidence="2 3">
    <name type="scientific">Colletotrichum spinosum</name>
    <dbReference type="NCBI Taxonomy" id="1347390"/>
    <lineage>
        <taxon>Eukaryota</taxon>
        <taxon>Fungi</taxon>
        <taxon>Dikarya</taxon>
        <taxon>Ascomycota</taxon>
        <taxon>Pezizomycotina</taxon>
        <taxon>Sordariomycetes</taxon>
        <taxon>Hypocreomycetidae</taxon>
        <taxon>Glomerellales</taxon>
        <taxon>Glomerellaceae</taxon>
        <taxon>Colletotrichum</taxon>
        <taxon>Colletotrichum orbiculare species complex</taxon>
    </lineage>
</organism>
<accession>A0A4R8QMT6</accession>
<sequence length="481" mass="53671">MPSSAIALGVETGDGGNDHSSETVAASPNTTPKSPANRPEVGHPHVEEEERIDLAPLLPQPPPGPPAQQLRQLLPGTVRDLFNPQWLPIRLSNEKVHFIPPPLRSTDPRYYTLSRDLHRQGWVTCNVNSPSEKEMAKIMRSNLDNSSIHAQFLFPHTIWDPSGLLPSPKKEAVNYDLLGHVEAEPEPTPDDWRPRLPPLSRTCVGAKDAIWVDDCVPQPPGKQDKSGNHGVKAPASTHAAYPNNGANQDNGRMDHDNQQQPLSGNQYLGTQPQNGSYQPQAPPSTYAPYTNGASSNHNYMDMQHQNGSYQPQAPPSTYAPYPNGASSNYNYMDMPHQNGGYQTQAPPTRHTPYPNRTSSNYNHMDMQNFQQVPAEGRPYVTQGFQPQAPSRTVTPYPSGTRPNYNYLARHNDYQMPVNHDMRNMERGPQHQVYDVRDSQQQQTHVHNGYGRPSSEPQQQGYDTRGPVHQASSYTGNEYPRQ</sequence>
<feature type="compositionally biased region" description="Polar residues" evidence="1">
    <location>
        <begin position="22"/>
        <end position="34"/>
    </location>
</feature>
<comment type="caution">
    <text evidence="2">The sequence shown here is derived from an EMBL/GenBank/DDBJ whole genome shotgun (WGS) entry which is preliminary data.</text>
</comment>
<evidence type="ECO:0000256" key="1">
    <source>
        <dbReference type="SAM" id="MobiDB-lite"/>
    </source>
</evidence>
<protein>
    <submittedName>
        <fullName evidence="2">Uncharacterized protein</fullName>
    </submittedName>
</protein>
<feature type="region of interest" description="Disordered" evidence="1">
    <location>
        <begin position="430"/>
        <end position="481"/>
    </location>
</feature>
<feature type="region of interest" description="Disordered" evidence="1">
    <location>
        <begin position="1"/>
        <end position="50"/>
    </location>
</feature>
<evidence type="ECO:0000313" key="2">
    <source>
        <dbReference type="EMBL" id="TDZ36935.1"/>
    </source>
</evidence>
<keyword evidence="3" id="KW-1185">Reference proteome</keyword>
<name>A0A4R8QMT6_9PEZI</name>
<proteinExistence type="predicted"/>
<evidence type="ECO:0000313" key="3">
    <source>
        <dbReference type="Proteomes" id="UP000295083"/>
    </source>
</evidence>
<reference evidence="2 3" key="1">
    <citation type="submission" date="2018-11" db="EMBL/GenBank/DDBJ databases">
        <title>Genome sequence and assembly of Colletotrichum spinosum.</title>
        <authorList>
            <person name="Gan P."/>
            <person name="Shirasu K."/>
        </authorList>
    </citation>
    <scope>NUCLEOTIDE SEQUENCE [LARGE SCALE GENOMIC DNA]</scope>
    <source>
        <strain evidence="2 3">CBS 515.97</strain>
    </source>
</reference>
<dbReference type="EMBL" id="QAPG01000028">
    <property type="protein sequence ID" value="TDZ36935.1"/>
    <property type="molecule type" value="Genomic_DNA"/>
</dbReference>
<feature type="compositionally biased region" description="Polar residues" evidence="1">
    <location>
        <begin position="287"/>
        <end position="311"/>
    </location>
</feature>
<feature type="region of interest" description="Disordered" evidence="1">
    <location>
        <begin position="214"/>
        <end position="317"/>
    </location>
</feature>